<accession>A0A553PM63</accession>
<feature type="transmembrane region" description="Helical" evidence="8">
    <location>
        <begin position="104"/>
        <end position="126"/>
    </location>
</feature>
<protein>
    <recommendedName>
        <fullName evidence="6">Transmembrane protein 198</fullName>
    </recommendedName>
</protein>
<evidence type="ECO:0000256" key="3">
    <source>
        <dbReference type="ARBA" id="ARBA00022692"/>
    </source>
</evidence>
<evidence type="ECO:0000256" key="2">
    <source>
        <dbReference type="ARBA" id="ARBA00006244"/>
    </source>
</evidence>
<feature type="transmembrane region" description="Helical" evidence="8">
    <location>
        <begin position="192"/>
        <end position="218"/>
    </location>
</feature>
<evidence type="ECO:0000256" key="7">
    <source>
        <dbReference type="SAM" id="MobiDB-lite"/>
    </source>
</evidence>
<reference evidence="10 11" key="1">
    <citation type="journal article" date="2018" name="Nat. Ecol. Evol.">
        <title>Genomic signatures of mitonuclear coevolution across populations of Tigriopus californicus.</title>
        <authorList>
            <person name="Barreto F.S."/>
            <person name="Watson E.T."/>
            <person name="Lima T.G."/>
            <person name="Willett C.S."/>
            <person name="Edmands S."/>
            <person name="Li W."/>
            <person name="Burton R.S."/>
        </authorList>
    </citation>
    <scope>NUCLEOTIDE SEQUENCE [LARGE SCALE GENOMIC DNA]</scope>
    <source>
        <strain evidence="10 11">San Diego</strain>
    </source>
</reference>
<keyword evidence="4 8" id="KW-1133">Transmembrane helix</keyword>
<feature type="transmembrane region" description="Helical" evidence="8">
    <location>
        <begin position="162"/>
        <end position="180"/>
    </location>
</feature>
<evidence type="ECO:0000256" key="6">
    <source>
        <dbReference type="ARBA" id="ARBA00049737"/>
    </source>
</evidence>
<evidence type="ECO:0000256" key="1">
    <source>
        <dbReference type="ARBA" id="ARBA00004141"/>
    </source>
</evidence>
<dbReference type="STRING" id="6832.A0A553PM63"/>
<dbReference type="OMA" id="NHTMIDL"/>
<dbReference type="EMBL" id="VCGU01000003">
    <property type="protein sequence ID" value="TRY78762.1"/>
    <property type="molecule type" value="Genomic_DNA"/>
</dbReference>
<comment type="similarity">
    <text evidence="2">Belongs to the TMEM198 family.</text>
</comment>
<feature type="compositionally biased region" description="Polar residues" evidence="7">
    <location>
        <begin position="1"/>
        <end position="15"/>
    </location>
</feature>
<evidence type="ECO:0000256" key="4">
    <source>
        <dbReference type="ARBA" id="ARBA00022989"/>
    </source>
</evidence>
<name>A0A553PM63_TIGCA</name>
<feature type="compositionally biased region" description="Basic and acidic residues" evidence="7">
    <location>
        <begin position="272"/>
        <end position="281"/>
    </location>
</feature>
<evidence type="ECO:0000256" key="8">
    <source>
        <dbReference type="SAM" id="Phobius"/>
    </source>
</evidence>
<evidence type="ECO:0000256" key="5">
    <source>
        <dbReference type="ARBA" id="ARBA00023136"/>
    </source>
</evidence>
<evidence type="ECO:0000313" key="11">
    <source>
        <dbReference type="Proteomes" id="UP000318571"/>
    </source>
</evidence>
<dbReference type="OrthoDB" id="115781at2759"/>
<dbReference type="PANTHER" id="PTHR31247:SF5">
    <property type="entry name" value="DUF4203 DOMAIN-CONTAINING PROTEIN"/>
    <property type="match status" value="1"/>
</dbReference>
<keyword evidence="5 8" id="KW-0472">Membrane</keyword>
<feature type="transmembrane region" description="Helical" evidence="8">
    <location>
        <begin position="230"/>
        <end position="253"/>
    </location>
</feature>
<keyword evidence="11" id="KW-1185">Reference proteome</keyword>
<feature type="transmembrane region" description="Helical" evidence="8">
    <location>
        <begin position="133"/>
        <end position="156"/>
    </location>
</feature>
<dbReference type="InterPro" id="IPR025256">
    <property type="entry name" value="TM7S3/TM198-like_dom"/>
</dbReference>
<dbReference type="PANTHER" id="PTHR31247">
    <property type="entry name" value="TRANSMEMBRANE PROTEIN 198 FAMILY MEMBER"/>
    <property type="match status" value="1"/>
</dbReference>
<organism evidence="10 11">
    <name type="scientific">Tigriopus californicus</name>
    <name type="common">Marine copepod</name>
    <dbReference type="NCBI Taxonomy" id="6832"/>
    <lineage>
        <taxon>Eukaryota</taxon>
        <taxon>Metazoa</taxon>
        <taxon>Ecdysozoa</taxon>
        <taxon>Arthropoda</taxon>
        <taxon>Crustacea</taxon>
        <taxon>Multicrustacea</taxon>
        <taxon>Hexanauplia</taxon>
        <taxon>Copepoda</taxon>
        <taxon>Harpacticoida</taxon>
        <taxon>Harpacticidae</taxon>
        <taxon>Tigriopus</taxon>
    </lineage>
</organism>
<feature type="transmembrane region" description="Helical" evidence="8">
    <location>
        <begin position="55"/>
        <end position="74"/>
    </location>
</feature>
<evidence type="ECO:0000259" key="9">
    <source>
        <dbReference type="Pfam" id="PF13886"/>
    </source>
</evidence>
<proteinExistence type="inferred from homology"/>
<dbReference type="InterPro" id="IPR040236">
    <property type="entry name" value="TMEM198"/>
</dbReference>
<feature type="domain" description="TM7S3/TM198-like" evidence="9">
    <location>
        <begin position="61"/>
        <end position="250"/>
    </location>
</feature>
<dbReference type="AlphaFoldDB" id="A0A553PM63"/>
<dbReference type="Proteomes" id="UP000318571">
    <property type="component" value="Chromosome 11"/>
</dbReference>
<feature type="transmembrane region" description="Helical" evidence="8">
    <location>
        <begin position="81"/>
        <end position="98"/>
    </location>
</feature>
<feature type="region of interest" description="Disordered" evidence="7">
    <location>
        <begin position="1"/>
        <end position="27"/>
    </location>
</feature>
<dbReference type="GO" id="GO:0005886">
    <property type="term" value="C:plasma membrane"/>
    <property type="evidence" value="ECO:0007669"/>
    <property type="project" value="TreeGrafter"/>
</dbReference>
<feature type="region of interest" description="Disordered" evidence="7">
    <location>
        <begin position="261"/>
        <end position="281"/>
    </location>
</feature>
<keyword evidence="3 8" id="KW-0812">Transmembrane</keyword>
<dbReference type="Pfam" id="PF13886">
    <property type="entry name" value="TM7S3_TM198"/>
    <property type="match status" value="1"/>
</dbReference>
<comment type="subcellular location">
    <subcellularLocation>
        <location evidence="1">Membrane</location>
        <topology evidence="1">Multi-pass membrane protein</topology>
    </subcellularLocation>
</comment>
<comment type="caution">
    <text evidence="10">The sequence shown here is derived from an EMBL/GenBank/DDBJ whole genome shotgun (WGS) entry which is preliminary data.</text>
</comment>
<sequence length="318" mass="34954">MANSDWVSPNLSVVTPDQEAGGPANGSIGPSGGPTHCSLPAPIWTRPGPPEALDTVTAVICGLYLVFGLVCTFFGYRCFKALMFFTGFIFASMVVYLICIEEDLLPLWSNTLIAASAGLLFGLITLLVQYVGLFMLGFHSGLWLALIGLCAAHPWLQPASPWISLGILLASGLSLALLNLGFQKSMTICGSALYGGAILAATLDYFLESSVMLLWVWDKVRVRDSVPPCWFSWAILAVWPSAMVLGIIIQSLVTGRGTYHEKQFPPPNQRRPKAETREERKQRKYRYLYQVRTCHGDVITQPIPNKYVQQVNESTYTA</sequence>
<evidence type="ECO:0000313" key="10">
    <source>
        <dbReference type="EMBL" id="TRY78762.1"/>
    </source>
</evidence>
<gene>
    <name evidence="10" type="ORF">TCAL_09462</name>
</gene>